<evidence type="ECO:0000256" key="1">
    <source>
        <dbReference type="SAM" id="MobiDB-lite"/>
    </source>
</evidence>
<reference evidence="3 4" key="1">
    <citation type="submission" date="2022-05" db="EMBL/GenBank/DDBJ databases">
        <authorList>
            <consortium name="Genoscope - CEA"/>
            <person name="William W."/>
        </authorList>
    </citation>
    <scope>NUCLEOTIDE SEQUENCE [LARGE SCALE GENOMIC DNA]</scope>
</reference>
<evidence type="ECO:0000256" key="2">
    <source>
        <dbReference type="SAM" id="SignalP"/>
    </source>
</evidence>
<accession>A0AAU9WNX9</accession>
<feature type="region of interest" description="Disordered" evidence="1">
    <location>
        <begin position="47"/>
        <end position="85"/>
    </location>
</feature>
<dbReference type="Proteomes" id="UP001159428">
    <property type="component" value="Unassembled WGS sequence"/>
</dbReference>
<gene>
    <name evidence="3" type="ORF">PMEA_00008959</name>
</gene>
<feature type="compositionally biased region" description="Basic and acidic residues" evidence="1">
    <location>
        <begin position="47"/>
        <end position="59"/>
    </location>
</feature>
<dbReference type="EMBL" id="CALNXJ010000018">
    <property type="protein sequence ID" value="CAH3120937.1"/>
    <property type="molecule type" value="Genomic_DNA"/>
</dbReference>
<sequence length="85" mass="9750">MRTPLICFVLLICVLGMKAKSISLQKEEHKTDAEELEETMRDLRESELNLHKGPAKDNYQEQLKALTEEESDAQSGNGELRPEEY</sequence>
<protein>
    <submittedName>
        <fullName evidence="3">Uncharacterized protein</fullName>
    </submittedName>
</protein>
<comment type="caution">
    <text evidence="3">The sequence shown here is derived from an EMBL/GenBank/DDBJ whole genome shotgun (WGS) entry which is preliminary data.</text>
</comment>
<dbReference type="AlphaFoldDB" id="A0AAU9WNX9"/>
<keyword evidence="4" id="KW-1185">Reference proteome</keyword>
<proteinExistence type="predicted"/>
<organism evidence="3 4">
    <name type="scientific">Pocillopora meandrina</name>
    <dbReference type="NCBI Taxonomy" id="46732"/>
    <lineage>
        <taxon>Eukaryota</taxon>
        <taxon>Metazoa</taxon>
        <taxon>Cnidaria</taxon>
        <taxon>Anthozoa</taxon>
        <taxon>Hexacorallia</taxon>
        <taxon>Scleractinia</taxon>
        <taxon>Astrocoeniina</taxon>
        <taxon>Pocilloporidae</taxon>
        <taxon>Pocillopora</taxon>
    </lineage>
</organism>
<feature type="signal peptide" evidence="2">
    <location>
        <begin position="1"/>
        <end position="19"/>
    </location>
</feature>
<keyword evidence="2" id="KW-0732">Signal</keyword>
<evidence type="ECO:0000313" key="4">
    <source>
        <dbReference type="Proteomes" id="UP001159428"/>
    </source>
</evidence>
<name>A0AAU9WNX9_9CNID</name>
<evidence type="ECO:0000313" key="3">
    <source>
        <dbReference type="EMBL" id="CAH3120937.1"/>
    </source>
</evidence>
<feature type="chain" id="PRO_5043460092" evidence="2">
    <location>
        <begin position="20"/>
        <end position="85"/>
    </location>
</feature>